<keyword evidence="2" id="KW-0813">Transport</keyword>
<dbReference type="InterPro" id="IPR036458">
    <property type="entry name" value="Na:dicarbo_symporter_sf"/>
</dbReference>
<dbReference type="Proteomes" id="UP000617979">
    <property type="component" value="Unassembled WGS sequence"/>
</dbReference>
<dbReference type="Pfam" id="PF00375">
    <property type="entry name" value="SDF"/>
    <property type="match status" value="1"/>
</dbReference>
<feature type="transmembrane region" description="Helical" evidence="7">
    <location>
        <begin position="145"/>
        <end position="163"/>
    </location>
</feature>
<keyword evidence="5 7" id="KW-1133">Transmembrane helix</keyword>
<evidence type="ECO:0000256" key="1">
    <source>
        <dbReference type="ARBA" id="ARBA00004651"/>
    </source>
</evidence>
<keyword evidence="4 7" id="KW-0812">Transmembrane</keyword>
<name>A0ABQ1H4M4_9BACL</name>
<feature type="transmembrane region" description="Helical" evidence="7">
    <location>
        <begin position="329"/>
        <end position="359"/>
    </location>
</feature>
<dbReference type="RefSeq" id="WP_188433759.1">
    <property type="nucleotide sequence ID" value="NZ_BMEX01000033.1"/>
</dbReference>
<accession>A0ABQ1H4M4</accession>
<protein>
    <submittedName>
        <fullName evidence="8">Sodium:proton antiporter</fullName>
    </submittedName>
</protein>
<evidence type="ECO:0000256" key="4">
    <source>
        <dbReference type="ARBA" id="ARBA00022692"/>
    </source>
</evidence>
<comment type="caution">
    <text evidence="8">The sequence shown here is derived from an EMBL/GenBank/DDBJ whole genome shotgun (WGS) entry which is preliminary data.</text>
</comment>
<dbReference type="SUPFAM" id="SSF118215">
    <property type="entry name" value="Proton glutamate symport protein"/>
    <property type="match status" value="1"/>
</dbReference>
<dbReference type="PANTHER" id="PTHR42865:SF7">
    <property type="entry name" value="PROTON_GLUTAMATE-ASPARTATE SYMPORTER"/>
    <property type="match status" value="1"/>
</dbReference>
<proteinExistence type="predicted"/>
<feature type="transmembrane region" description="Helical" evidence="7">
    <location>
        <begin position="40"/>
        <end position="61"/>
    </location>
</feature>
<organism evidence="8 9">
    <name type="scientific">Kroppenstedtia guangzhouensis</name>
    <dbReference type="NCBI Taxonomy" id="1274356"/>
    <lineage>
        <taxon>Bacteria</taxon>
        <taxon>Bacillati</taxon>
        <taxon>Bacillota</taxon>
        <taxon>Bacilli</taxon>
        <taxon>Bacillales</taxon>
        <taxon>Thermoactinomycetaceae</taxon>
        <taxon>Kroppenstedtia</taxon>
    </lineage>
</organism>
<keyword evidence="9" id="KW-1185">Reference proteome</keyword>
<dbReference type="PANTHER" id="PTHR42865">
    <property type="entry name" value="PROTON/GLUTAMATE-ASPARTATE SYMPORTER"/>
    <property type="match status" value="1"/>
</dbReference>
<evidence type="ECO:0000256" key="2">
    <source>
        <dbReference type="ARBA" id="ARBA00022448"/>
    </source>
</evidence>
<dbReference type="InterPro" id="IPR001991">
    <property type="entry name" value="Na-dicarboxylate_symporter"/>
</dbReference>
<sequence>MKRLKPYRFPLLLLASVITGSVAGWFLGPRSAVLKPLGDIFLNLLFTVVVPLVFVTISSSIANMGTLKRLGRILGTLLVVFVLTGIIASVVMLFSVQWINPGEGVSVSLGEGEEESSEDSLTLSEQIVQALTAPDFKDLLSKENMLALILFAMLFGTAVGMSGESGKSVARGLAALSDVLVKLIGVIMWFAPVGLASYFASLVGEFGPSLVGSYLKAVAVYYPVAILYFLFFFSLYAWVAAGGTGVRKFWGNIFPAAVTSLATGSSVASIPVNLEASRKIGVPSDIREMVIPMGATIHMDGSCLSAILKISFLFGLFQMPFHDIQDFLTAILVAILSGMVMSGVPGGGFTGELLIITLYGFPPEALPILAVLGTLVDPVATMVNSTGDTVASMLVARFVEGKEWMKKKWENAFSS</sequence>
<evidence type="ECO:0000256" key="6">
    <source>
        <dbReference type="ARBA" id="ARBA00023136"/>
    </source>
</evidence>
<feature type="transmembrane region" description="Helical" evidence="7">
    <location>
        <begin position="73"/>
        <end position="99"/>
    </location>
</feature>
<dbReference type="EMBL" id="BMEX01000033">
    <property type="protein sequence ID" value="GGA58672.1"/>
    <property type="molecule type" value="Genomic_DNA"/>
</dbReference>
<evidence type="ECO:0000313" key="8">
    <source>
        <dbReference type="EMBL" id="GGA58672.1"/>
    </source>
</evidence>
<dbReference type="PRINTS" id="PR00173">
    <property type="entry name" value="EDTRNSPORT"/>
</dbReference>
<keyword evidence="6 7" id="KW-0472">Membrane</keyword>
<evidence type="ECO:0000256" key="7">
    <source>
        <dbReference type="SAM" id="Phobius"/>
    </source>
</evidence>
<feature type="transmembrane region" description="Helical" evidence="7">
    <location>
        <begin position="220"/>
        <end position="241"/>
    </location>
</feature>
<evidence type="ECO:0000313" key="9">
    <source>
        <dbReference type="Proteomes" id="UP000617979"/>
    </source>
</evidence>
<dbReference type="Gene3D" id="1.10.3860.10">
    <property type="entry name" value="Sodium:dicarboxylate symporter"/>
    <property type="match status" value="1"/>
</dbReference>
<feature type="transmembrane region" description="Helical" evidence="7">
    <location>
        <begin position="175"/>
        <end position="200"/>
    </location>
</feature>
<keyword evidence="3" id="KW-1003">Cell membrane</keyword>
<reference evidence="9" key="1">
    <citation type="journal article" date="2019" name="Int. J. Syst. Evol. Microbiol.">
        <title>The Global Catalogue of Microorganisms (GCM) 10K type strain sequencing project: providing services to taxonomists for standard genome sequencing and annotation.</title>
        <authorList>
            <consortium name="The Broad Institute Genomics Platform"/>
            <consortium name="The Broad Institute Genome Sequencing Center for Infectious Disease"/>
            <person name="Wu L."/>
            <person name="Ma J."/>
        </authorList>
    </citation>
    <scope>NUCLEOTIDE SEQUENCE [LARGE SCALE GENOMIC DNA]</scope>
    <source>
        <strain evidence="9">CGMCC 1.12404</strain>
    </source>
</reference>
<gene>
    <name evidence="8" type="primary">gltT</name>
    <name evidence="8" type="ORF">GCM10007416_34830</name>
</gene>
<comment type="subcellular location">
    <subcellularLocation>
        <location evidence="1">Cell membrane</location>
        <topology evidence="1">Multi-pass membrane protein</topology>
    </subcellularLocation>
</comment>
<evidence type="ECO:0000256" key="3">
    <source>
        <dbReference type="ARBA" id="ARBA00022475"/>
    </source>
</evidence>
<evidence type="ECO:0000256" key="5">
    <source>
        <dbReference type="ARBA" id="ARBA00022989"/>
    </source>
</evidence>